<dbReference type="GO" id="GO:0045905">
    <property type="term" value="P:positive regulation of translational termination"/>
    <property type="evidence" value="ECO:0007669"/>
    <property type="project" value="TreeGrafter"/>
</dbReference>
<dbReference type="GO" id="GO:0043565">
    <property type="term" value="F:sequence-specific DNA binding"/>
    <property type="evidence" value="ECO:0007669"/>
    <property type="project" value="TreeGrafter"/>
</dbReference>
<gene>
    <name evidence="4" type="ORF">CYMTET_17069</name>
</gene>
<accession>A0AAE0L7N7</accession>
<evidence type="ECO:0000256" key="1">
    <source>
        <dbReference type="ARBA" id="ARBA00006801"/>
    </source>
</evidence>
<feature type="compositionally biased region" description="Gly residues" evidence="2">
    <location>
        <begin position="611"/>
        <end position="625"/>
    </location>
</feature>
<name>A0AAE0L7N7_9CHLO</name>
<comment type="similarity">
    <text evidence="1">Belongs to the JARID1 histone demethylase family.</text>
</comment>
<dbReference type="AlphaFoldDB" id="A0AAE0L7N7"/>
<dbReference type="GO" id="GO:0005737">
    <property type="term" value="C:cytoplasm"/>
    <property type="evidence" value="ECO:0007669"/>
    <property type="project" value="TreeGrafter"/>
</dbReference>
<dbReference type="GO" id="GO:0005634">
    <property type="term" value="C:nucleus"/>
    <property type="evidence" value="ECO:0007669"/>
    <property type="project" value="TreeGrafter"/>
</dbReference>
<comment type="caution">
    <text evidence="4">The sequence shown here is derived from an EMBL/GenBank/DDBJ whole genome shotgun (WGS) entry which is preliminary data.</text>
</comment>
<dbReference type="InterPro" id="IPR041667">
    <property type="entry name" value="Cupin_8"/>
</dbReference>
<dbReference type="EMBL" id="LGRX02007540">
    <property type="protein sequence ID" value="KAK3274760.1"/>
    <property type="molecule type" value="Genomic_DNA"/>
</dbReference>
<dbReference type="Gene3D" id="2.60.120.650">
    <property type="entry name" value="Cupin"/>
    <property type="match status" value="1"/>
</dbReference>
<feature type="domain" description="JmjC" evidence="3">
    <location>
        <begin position="252"/>
        <end position="419"/>
    </location>
</feature>
<sequence length="760" mass="82184">MQAGHSAPPSSVPHEIPLESTLLAAIQTEAPAIPTIPRVVFDEESLPTSETLLSVYPDPPLTAGWDGHLRHVSASDFTYDDFFRNHLLSNRPVLIQGVSHSWLSTAEWIEKSNESICADGQVAVDTVKLDVLERLFGRSQVLVSDCSGEPGTEMTLKEYVEYLSTCREAGRREVRSFSSAVRLVRPERLASAARPSRPARPRPRGRRDCALEAGETAPSLEAGEPWKDLKDPQALVLRPPDDWQPVPCHVEGRACPVYGAYQTPAWFADDWLNWYHDRQRAEGDEALQGVKCADYRFLYLGPAGSSTPLHSDVLRSYSWSVNVCGRKRWVIWPSSDTIRLFDKHGHEMPQDAETASPNDFPHLGGTRPLKVIQEAGDAIFIPSGWHHQVLNLEETLSINHNWLNACNVNWTWQLLRREHATAEVLIADCRPLTTPEDFQELCQRNLKANSGMDYRGLFNFLESVAAAELMVVQRHISLAVSPVPCPGSQSSTSEENTPTGCSAGAHLVSGRCGAGLPTPELSPRAFFESLADSLSAIPPSANGGRLATCTIPAGLARGGADSESPCTSSPAHEMQGTAGTAHPSGTEAAPGSPSGTLAQAFDPTMEAAVGSAGGSMEGTIAGSGRGLHSAARHVSRAPAEAELEIPDESTTGTHSELAQKDRAALTGEAFGREGGCTASRSEVGPMTEARRTRLLLAVFNLQRVQAVLQSMGQEDYFHGRGALGQTNRPDEGLNVEQLASLIEISLRTLEWAGLEEKSGM</sequence>
<dbReference type="Proteomes" id="UP001190700">
    <property type="component" value="Unassembled WGS sequence"/>
</dbReference>
<proteinExistence type="inferred from homology"/>
<feature type="region of interest" description="Disordered" evidence="2">
    <location>
        <begin position="189"/>
        <end position="209"/>
    </location>
</feature>
<organism evidence="4 5">
    <name type="scientific">Cymbomonas tetramitiformis</name>
    <dbReference type="NCBI Taxonomy" id="36881"/>
    <lineage>
        <taxon>Eukaryota</taxon>
        <taxon>Viridiplantae</taxon>
        <taxon>Chlorophyta</taxon>
        <taxon>Pyramimonadophyceae</taxon>
        <taxon>Pyramimonadales</taxon>
        <taxon>Pyramimonadaceae</taxon>
        <taxon>Cymbomonas</taxon>
    </lineage>
</organism>
<dbReference type="InterPro" id="IPR003347">
    <property type="entry name" value="JmjC_dom"/>
</dbReference>
<evidence type="ECO:0000313" key="4">
    <source>
        <dbReference type="EMBL" id="KAK3274760.1"/>
    </source>
</evidence>
<dbReference type="GO" id="GO:0016706">
    <property type="term" value="F:2-oxoglutarate-dependent dioxygenase activity"/>
    <property type="evidence" value="ECO:0007669"/>
    <property type="project" value="TreeGrafter"/>
</dbReference>
<dbReference type="InterPro" id="IPR050910">
    <property type="entry name" value="JMJD6_ArgDemeth/LysHydrox"/>
</dbReference>
<dbReference type="PANTHER" id="PTHR12480">
    <property type="entry name" value="ARGININE DEMETHYLASE AND LYSYL-HYDROXYLASE JMJD"/>
    <property type="match status" value="1"/>
</dbReference>
<feature type="region of interest" description="Disordered" evidence="2">
    <location>
        <begin position="557"/>
        <end position="658"/>
    </location>
</feature>
<dbReference type="SMART" id="SM00558">
    <property type="entry name" value="JmjC"/>
    <property type="match status" value="1"/>
</dbReference>
<evidence type="ECO:0000313" key="5">
    <source>
        <dbReference type="Proteomes" id="UP001190700"/>
    </source>
</evidence>
<reference evidence="4 5" key="1">
    <citation type="journal article" date="2015" name="Genome Biol. Evol.">
        <title>Comparative Genomics of a Bacterivorous Green Alga Reveals Evolutionary Causalities and Consequences of Phago-Mixotrophic Mode of Nutrition.</title>
        <authorList>
            <person name="Burns J.A."/>
            <person name="Paasch A."/>
            <person name="Narechania A."/>
            <person name="Kim E."/>
        </authorList>
    </citation>
    <scope>NUCLEOTIDE SEQUENCE [LARGE SCALE GENOMIC DNA]</scope>
    <source>
        <strain evidence="4 5">PLY_AMNH</strain>
    </source>
</reference>
<dbReference type="PANTHER" id="PTHR12480:SF6">
    <property type="entry name" value="2-OXOGLUTARATE AND IRON-DEPENDENT OXYGENASE JMJD4"/>
    <property type="match status" value="1"/>
</dbReference>
<dbReference type="SUPFAM" id="SSF51197">
    <property type="entry name" value="Clavaminate synthase-like"/>
    <property type="match status" value="1"/>
</dbReference>
<dbReference type="Pfam" id="PF13621">
    <property type="entry name" value="Cupin_8"/>
    <property type="match status" value="1"/>
</dbReference>
<protein>
    <recommendedName>
        <fullName evidence="3">JmjC domain-containing protein</fullName>
    </recommendedName>
</protein>
<dbReference type="PROSITE" id="PS51184">
    <property type="entry name" value="JMJC"/>
    <property type="match status" value="1"/>
</dbReference>
<evidence type="ECO:0000259" key="3">
    <source>
        <dbReference type="PROSITE" id="PS51184"/>
    </source>
</evidence>
<keyword evidence="5" id="KW-1185">Reference proteome</keyword>
<evidence type="ECO:0000256" key="2">
    <source>
        <dbReference type="SAM" id="MobiDB-lite"/>
    </source>
</evidence>